<evidence type="ECO:0000313" key="2">
    <source>
        <dbReference type="Proteomes" id="UP000006250"/>
    </source>
</evidence>
<dbReference type="OrthoDB" id="5432576at2"/>
<organism evidence="1 2">
    <name type="scientific">Solidesulfovibrio fructosivorans JJ]</name>
    <dbReference type="NCBI Taxonomy" id="596151"/>
    <lineage>
        <taxon>Bacteria</taxon>
        <taxon>Pseudomonadati</taxon>
        <taxon>Thermodesulfobacteriota</taxon>
        <taxon>Desulfovibrionia</taxon>
        <taxon>Desulfovibrionales</taxon>
        <taxon>Desulfovibrionaceae</taxon>
        <taxon>Solidesulfovibrio</taxon>
    </lineage>
</organism>
<proteinExistence type="predicted"/>
<comment type="caution">
    <text evidence="1">The sequence shown here is derived from an EMBL/GenBank/DDBJ whole genome shotgun (WGS) entry which is preliminary data.</text>
</comment>
<evidence type="ECO:0000313" key="1">
    <source>
        <dbReference type="EMBL" id="EFL53110.1"/>
    </source>
</evidence>
<dbReference type="AlphaFoldDB" id="E1JRA9"/>
<reference evidence="1 2" key="1">
    <citation type="submission" date="2010-08" db="EMBL/GenBank/DDBJ databases">
        <title>The draft genome of Desulfovibrio fructosovorans JJ.</title>
        <authorList>
            <consortium name="US DOE Joint Genome Institute (JGI-PGF)"/>
            <person name="Lucas S."/>
            <person name="Copeland A."/>
            <person name="Lapidus A."/>
            <person name="Cheng J.-F."/>
            <person name="Bruce D."/>
            <person name="Goodwin L."/>
            <person name="Pitluck S."/>
            <person name="Land M.L."/>
            <person name="Hauser L."/>
            <person name="Chang Y.-J."/>
            <person name="Jeffries C."/>
            <person name="Wall J.D."/>
            <person name="Stahl D.A."/>
            <person name="Arkin A.P."/>
            <person name="Dehal P."/>
            <person name="Stolyar S.M."/>
            <person name="Hazen T.C."/>
            <person name="Woyke T.J."/>
        </authorList>
    </citation>
    <scope>NUCLEOTIDE SEQUENCE [LARGE SCALE GENOMIC DNA]</scope>
    <source>
        <strain evidence="1 2">JJ</strain>
    </source>
</reference>
<name>E1JRA9_SOLFR</name>
<dbReference type="RefSeq" id="WP_005990173.1">
    <property type="nucleotide sequence ID" value="NZ_AECZ01000001.1"/>
</dbReference>
<gene>
    <name evidence="1" type="ORF">DesfrDRAFT_0158</name>
</gene>
<dbReference type="Proteomes" id="UP000006250">
    <property type="component" value="Unassembled WGS sequence"/>
</dbReference>
<accession>E1JRA9</accession>
<protein>
    <submittedName>
        <fullName evidence="1">Uncharacterized protein</fullName>
    </submittedName>
</protein>
<keyword evidence="2" id="KW-1185">Reference proteome</keyword>
<dbReference type="EMBL" id="AECZ01000001">
    <property type="protein sequence ID" value="EFL53110.1"/>
    <property type="molecule type" value="Genomic_DNA"/>
</dbReference>
<dbReference type="eggNOG" id="ENOG5032Z4T">
    <property type="taxonomic scope" value="Bacteria"/>
</dbReference>
<sequence length="127" mass="13926">MSITLDTLPLPDDCLWQNEFDALPMAVATARTLSGRLVVSETALAAGRPIDLGGDDAWIVRSDLLTLHGWASTPGWSGTLRLHDGRAFSVRFRTQEEKAVETAQVRDTADPAGDDRYQLVTLRLETC</sequence>
<dbReference type="STRING" id="596151.DesfrDRAFT_0158"/>